<dbReference type="InterPro" id="IPR015791">
    <property type="entry name" value="Antimic/Inh_G_crystallin-like"/>
</dbReference>
<evidence type="ECO:0000313" key="3">
    <source>
        <dbReference type="EMBL" id="ALG12004.1"/>
    </source>
</evidence>
<dbReference type="AlphaFoldDB" id="A0A0N9IB21"/>
<dbReference type="SUPFAM" id="SSF49695">
    <property type="entry name" value="gamma-Crystallin-like"/>
    <property type="match status" value="1"/>
</dbReference>
<name>A0A0N9IB21_9PSEU</name>
<evidence type="ECO:0000256" key="1">
    <source>
        <dbReference type="SAM" id="SignalP"/>
    </source>
</evidence>
<dbReference type="InterPro" id="IPR011024">
    <property type="entry name" value="G_crystallin-like"/>
</dbReference>
<evidence type="ECO:0000259" key="2">
    <source>
        <dbReference type="Pfam" id="PF09076"/>
    </source>
</evidence>
<dbReference type="OrthoDB" id="4317676at2"/>
<dbReference type="Gene3D" id="2.60.20.30">
    <property type="match status" value="1"/>
</dbReference>
<dbReference type="Pfam" id="PF09076">
    <property type="entry name" value="Crystall_2"/>
    <property type="match status" value="1"/>
</dbReference>
<dbReference type="KEGG" id="kphy:AOZ06_38640"/>
<keyword evidence="1" id="KW-0732">Signal</keyword>
<dbReference type="InterPro" id="IPR015161">
    <property type="entry name" value="Sklp_toxin_b/g_crystallin"/>
</dbReference>
<evidence type="ECO:0000313" key="4">
    <source>
        <dbReference type="Proteomes" id="UP000063699"/>
    </source>
</evidence>
<dbReference type="EMBL" id="CP012752">
    <property type="protein sequence ID" value="ALG12004.1"/>
    <property type="molecule type" value="Genomic_DNA"/>
</dbReference>
<dbReference type="RefSeq" id="WP_054293900.1">
    <property type="nucleotide sequence ID" value="NZ_CP012752.1"/>
</dbReference>
<sequence length="115" mass="12295">MRTGLKRLAVTTVVTAGMMTAIAAPAFAISEVGCGGRNDFLKVQYATGGGWGSARCFANAGAQGVNIGGAYQVDSGNNKVTVNYEDGGRYYSDTLDRWQGVGYGRQVRVYEVRIW</sequence>
<keyword evidence="4" id="KW-1185">Reference proteome</keyword>
<gene>
    <name evidence="3" type="ORF">AOZ06_38640</name>
</gene>
<accession>A0A0N9IB21</accession>
<feature type="domain" description="Streptomyces killer toxin-like beta/gamma crystallin" evidence="2">
    <location>
        <begin position="53"/>
        <end position="113"/>
    </location>
</feature>
<protein>
    <recommendedName>
        <fullName evidence="2">Streptomyces killer toxin-like beta/gamma crystallin domain-containing protein</fullName>
    </recommendedName>
</protein>
<organism evidence="3 4">
    <name type="scientific">Kibdelosporangium phytohabitans</name>
    <dbReference type="NCBI Taxonomy" id="860235"/>
    <lineage>
        <taxon>Bacteria</taxon>
        <taxon>Bacillati</taxon>
        <taxon>Actinomycetota</taxon>
        <taxon>Actinomycetes</taxon>
        <taxon>Pseudonocardiales</taxon>
        <taxon>Pseudonocardiaceae</taxon>
        <taxon>Kibdelosporangium</taxon>
    </lineage>
</organism>
<proteinExistence type="predicted"/>
<feature type="chain" id="PRO_5006036009" description="Streptomyces killer toxin-like beta/gamma crystallin domain-containing protein" evidence="1">
    <location>
        <begin position="24"/>
        <end position="115"/>
    </location>
</feature>
<dbReference type="Proteomes" id="UP000063699">
    <property type="component" value="Chromosome"/>
</dbReference>
<feature type="signal peptide" evidence="1">
    <location>
        <begin position="1"/>
        <end position="23"/>
    </location>
</feature>
<reference evidence="3 4" key="1">
    <citation type="submission" date="2015-07" db="EMBL/GenBank/DDBJ databases">
        <title>Genome sequencing of Kibdelosporangium phytohabitans.</title>
        <authorList>
            <person name="Qin S."/>
            <person name="Xing K."/>
        </authorList>
    </citation>
    <scope>NUCLEOTIDE SEQUENCE [LARGE SCALE GENOMIC DNA]</scope>
    <source>
        <strain evidence="3 4">KLBMP1111</strain>
    </source>
</reference>